<evidence type="ECO:0000313" key="1">
    <source>
        <dbReference type="EMBL" id="KAH1108234.1"/>
    </source>
</evidence>
<feature type="non-terminal residue" evidence="1">
    <location>
        <position position="1"/>
    </location>
</feature>
<organism evidence="1 2">
    <name type="scientific">Gossypium stocksii</name>
    <dbReference type="NCBI Taxonomy" id="47602"/>
    <lineage>
        <taxon>Eukaryota</taxon>
        <taxon>Viridiplantae</taxon>
        <taxon>Streptophyta</taxon>
        <taxon>Embryophyta</taxon>
        <taxon>Tracheophyta</taxon>
        <taxon>Spermatophyta</taxon>
        <taxon>Magnoliopsida</taxon>
        <taxon>eudicotyledons</taxon>
        <taxon>Gunneridae</taxon>
        <taxon>Pentapetalae</taxon>
        <taxon>rosids</taxon>
        <taxon>malvids</taxon>
        <taxon>Malvales</taxon>
        <taxon>Malvaceae</taxon>
        <taxon>Malvoideae</taxon>
        <taxon>Gossypium</taxon>
    </lineage>
</organism>
<proteinExistence type="predicted"/>
<evidence type="ECO:0000313" key="2">
    <source>
        <dbReference type="Proteomes" id="UP000828251"/>
    </source>
</evidence>
<comment type="caution">
    <text evidence="1">The sequence shown here is derived from an EMBL/GenBank/DDBJ whole genome shotgun (WGS) entry which is preliminary data.</text>
</comment>
<reference evidence="1 2" key="1">
    <citation type="journal article" date="2021" name="Plant Biotechnol. J.">
        <title>Multi-omics assisted identification of the key and species-specific regulatory components of drought-tolerant mechanisms in Gossypium stocksii.</title>
        <authorList>
            <person name="Yu D."/>
            <person name="Ke L."/>
            <person name="Zhang D."/>
            <person name="Wu Y."/>
            <person name="Sun Y."/>
            <person name="Mei J."/>
            <person name="Sun J."/>
            <person name="Sun Y."/>
        </authorList>
    </citation>
    <scope>NUCLEOTIDE SEQUENCE [LARGE SCALE GENOMIC DNA]</scope>
    <source>
        <strain evidence="2">cv. E1</strain>
        <tissue evidence="1">Leaf</tissue>
    </source>
</reference>
<dbReference type="Proteomes" id="UP000828251">
    <property type="component" value="Unassembled WGS sequence"/>
</dbReference>
<dbReference type="AlphaFoldDB" id="A0A9D3W319"/>
<protein>
    <submittedName>
        <fullName evidence="1">Uncharacterized protein</fullName>
    </submittedName>
</protein>
<sequence>LKAKFEYLSSTANEWEVMQAVRAYIIHLIGGVLMPNANGNTVHLIWSTNLGIERSYTVPIYCLMIENHAGERPIGEGTSDGSYFGSVTIVRVHTVVLPLPLQYSRHSGSYPPQYFAPSGPYPPPYSITSGSSSSMAFETYDFSCMFRTPPHVDEENVDQCNRP</sequence>
<dbReference type="OrthoDB" id="1001307at2759"/>
<gene>
    <name evidence="1" type="ORF">J1N35_012002</name>
</gene>
<name>A0A9D3W319_9ROSI</name>
<accession>A0A9D3W319</accession>
<keyword evidence="2" id="KW-1185">Reference proteome</keyword>
<dbReference type="EMBL" id="JAIQCV010000004">
    <property type="protein sequence ID" value="KAH1108234.1"/>
    <property type="molecule type" value="Genomic_DNA"/>
</dbReference>